<dbReference type="SUPFAM" id="SSF52540">
    <property type="entry name" value="P-loop containing nucleoside triphosphate hydrolases"/>
    <property type="match status" value="2"/>
</dbReference>
<reference evidence="4" key="1">
    <citation type="journal article" date="2019" name="Int. J. Syst. Evol. Microbiol.">
        <title>The Global Catalogue of Microorganisms (GCM) 10K type strain sequencing project: providing services to taxonomists for standard genome sequencing and annotation.</title>
        <authorList>
            <consortium name="The Broad Institute Genomics Platform"/>
            <consortium name="The Broad Institute Genome Sequencing Center for Infectious Disease"/>
            <person name="Wu L."/>
            <person name="Ma J."/>
        </authorList>
    </citation>
    <scope>NUCLEOTIDE SEQUENCE [LARGE SCALE GENOMIC DNA]</scope>
    <source>
        <strain evidence="4">JCM 17316</strain>
    </source>
</reference>
<evidence type="ECO:0000256" key="1">
    <source>
        <dbReference type="SAM" id="Coils"/>
    </source>
</evidence>
<keyword evidence="1" id="KW-0175">Coiled coil</keyword>
<gene>
    <name evidence="3" type="ORF">GCM10022416_01050</name>
</gene>
<dbReference type="RefSeq" id="WP_345016247.1">
    <property type="nucleotide sequence ID" value="NZ_BAABDO010000001.1"/>
</dbReference>
<proteinExistence type="predicted"/>
<comment type="caution">
    <text evidence="3">The sequence shown here is derived from an EMBL/GenBank/DDBJ whole genome shotgun (WGS) entry which is preliminary data.</text>
</comment>
<sequence>MTTRFRINSVALDTTEGEVRYEFPSELTVLAGDTGVGKTTLLELIKFGFGGDAVLADVAVNHVNSVTLDVLIGDAHLKLSRSLAKTERRIARVTDLINQERLPDHRIGRASSASGAPSLNSLLMASLGLPDDMRAAARTKGNTRAGNRITFADVFLFLYVPQSAINQQIAHSEESYREPKRKTVFELLFDITDPDTLALQSKVNELNAKIVEAEKEHQTVLDFLRTTGTAGREETEQAYAQAVAEQEAARTEQAALRQNLEPIADHETRALRDLLDRAEADLAEARSTITELVRQQDEYRAERRRVQTDIDRLQRMQDAGQRLTQIEFTTCPRCMQPLTGRDVPAGHCRVCLQPDPVTTSEVAHLTDQYEFKQLTEQLVEMDDHLNAIAQQLSAIMRAATEREQLVRELTAKIDARTAERIPPRLQVFSDAAVRMAAAQTRQQHLEQALRQWDRVEDLRSSVEELHKERKRLLDEIEQAKQAARSRRTEILEAIDAEFQETVAALGIPSVRTARIDPDNYLPILDGRRYTEFSGPGGGITTATQVAYWLSLLTVALRDRQTRYPTLLMIDNPLLAISDERLAAAVYRRLVRQADASRERAATQAPVQLIIADKKLPDTYRGHYAQLDFSYDHPTVSTIAHPGPDAVRIITPTDED</sequence>
<dbReference type="EMBL" id="BAABDO010000001">
    <property type="protein sequence ID" value="GAA4126890.1"/>
    <property type="molecule type" value="Genomic_DNA"/>
</dbReference>
<feature type="domain" description="Rad50/SbcC-type AAA" evidence="2">
    <location>
        <begin position="21"/>
        <end position="302"/>
    </location>
</feature>
<dbReference type="Gene3D" id="3.40.50.300">
    <property type="entry name" value="P-loop containing nucleotide triphosphate hydrolases"/>
    <property type="match status" value="1"/>
</dbReference>
<evidence type="ECO:0000259" key="2">
    <source>
        <dbReference type="Pfam" id="PF13476"/>
    </source>
</evidence>
<feature type="coiled-coil region" evidence="1">
    <location>
        <begin position="455"/>
        <end position="493"/>
    </location>
</feature>
<evidence type="ECO:0000313" key="4">
    <source>
        <dbReference type="Proteomes" id="UP001500266"/>
    </source>
</evidence>
<protein>
    <recommendedName>
        <fullName evidence="2">Rad50/SbcC-type AAA domain-containing protein</fullName>
    </recommendedName>
</protein>
<dbReference type="Proteomes" id="UP001500266">
    <property type="component" value="Unassembled WGS sequence"/>
</dbReference>
<dbReference type="InterPro" id="IPR027417">
    <property type="entry name" value="P-loop_NTPase"/>
</dbReference>
<dbReference type="InterPro" id="IPR038729">
    <property type="entry name" value="Rad50/SbcC_AAA"/>
</dbReference>
<keyword evidence="4" id="KW-1185">Reference proteome</keyword>
<evidence type="ECO:0000313" key="3">
    <source>
        <dbReference type="EMBL" id="GAA4126890.1"/>
    </source>
</evidence>
<name>A0ABP7XW15_9ACTN</name>
<organism evidence="3 4">
    <name type="scientific">Actinomadura keratinilytica</name>
    <dbReference type="NCBI Taxonomy" id="547461"/>
    <lineage>
        <taxon>Bacteria</taxon>
        <taxon>Bacillati</taxon>
        <taxon>Actinomycetota</taxon>
        <taxon>Actinomycetes</taxon>
        <taxon>Streptosporangiales</taxon>
        <taxon>Thermomonosporaceae</taxon>
        <taxon>Actinomadura</taxon>
    </lineage>
</organism>
<accession>A0ABP7XW15</accession>
<feature type="coiled-coil region" evidence="1">
    <location>
        <begin position="196"/>
        <end position="316"/>
    </location>
</feature>
<dbReference type="Pfam" id="PF13476">
    <property type="entry name" value="AAA_23"/>
    <property type="match status" value="1"/>
</dbReference>